<evidence type="ECO:0000313" key="3">
    <source>
        <dbReference type="Proteomes" id="UP000320239"/>
    </source>
</evidence>
<dbReference type="RefSeq" id="WP_122976967.1">
    <property type="nucleotide sequence ID" value="NZ_BOMX01000039.1"/>
</dbReference>
<feature type="region of interest" description="Disordered" evidence="1">
    <location>
        <begin position="38"/>
        <end position="61"/>
    </location>
</feature>
<sequence length="61" mass="6885">MTVEDLGPRPEATSYTFAEARAVVVQYLDFLAPTRDDRERSVTKWEQENGRPFPGRTGVIG</sequence>
<evidence type="ECO:0000313" key="2">
    <source>
        <dbReference type="EMBL" id="TWG23739.1"/>
    </source>
</evidence>
<protein>
    <submittedName>
        <fullName evidence="2">Uncharacterized protein</fullName>
    </submittedName>
</protein>
<proteinExistence type="predicted"/>
<organism evidence="2 3">
    <name type="scientific">Actinoplanes teichomyceticus</name>
    <dbReference type="NCBI Taxonomy" id="1867"/>
    <lineage>
        <taxon>Bacteria</taxon>
        <taxon>Bacillati</taxon>
        <taxon>Actinomycetota</taxon>
        <taxon>Actinomycetes</taxon>
        <taxon>Micromonosporales</taxon>
        <taxon>Micromonosporaceae</taxon>
        <taxon>Actinoplanes</taxon>
    </lineage>
</organism>
<reference evidence="2 3" key="1">
    <citation type="submission" date="2019-06" db="EMBL/GenBank/DDBJ databases">
        <title>Sequencing the genomes of 1000 actinobacteria strains.</title>
        <authorList>
            <person name="Klenk H.-P."/>
        </authorList>
    </citation>
    <scope>NUCLEOTIDE SEQUENCE [LARGE SCALE GENOMIC DNA]</scope>
    <source>
        <strain evidence="2 3">DSM 43866</strain>
    </source>
</reference>
<comment type="caution">
    <text evidence="2">The sequence shown here is derived from an EMBL/GenBank/DDBJ whole genome shotgun (WGS) entry which is preliminary data.</text>
</comment>
<accession>A0A561WIL8</accession>
<dbReference type="AlphaFoldDB" id="A0A561WIL8"/>
<dbReference type="Proteomes" id="UP000320239">
    <property type="component" value="Unassembled WGS sequence"/>
</dbReference>
<evidence type="ECO:0000256" key="1">
    <source>
        <dbReference type="SAM" id="MobiDB-lite"/>
    </source>
</evidence>
<name>A0A561WIL8_ACTTI</name>
<feature type="compositionally biased region" description="Basic and acidic residues" evidence="1">
    <location>
        <begin position="38"/>
        <end position="49"/>
    </location>
</feature>
<dbReference type="EMBL" id="VIWY01000002">
    <property type="protein sequence ID" value="TWG23739.1"/>
    <property type="molecule type" value="Genomic_DNA"/>
</dbReference>
<dbReference type="OrthoDB" id="3398113at2"/>
<gene>
    <name evidence="2" type="ORF">FHX34_102290</name>
</gene>
<keyword evidence="3" id="KW-1185">Reference proteome</keyword>